<keyword evidence="1" id="KW-0560">Oxidoreductase</keyword>
<proteinExistence type="predicted"/>
<accession>A0ABP8AUM8</accession>
<sequence>MRIGILGAGRMADALGTHWARAGHELTVSGRDPAKAAALAGRLGPTARAGTWEEAAVFGEVTLLAVRDHAVTEVLEAAGAARGTLDGRVLADCVNPVVQGRFTLATEGGPSMARRVADATGAHVVKAFNLCHEDVWRMTPPAFDGVPLAVPLCGDDPAALAAVRSLVTDLGCEPVDGGGLERAGLLEATAAFMIGLWVGGADAQAVLPPLKYAFGAPG</sequence>
<dbReference type="PANTHER" id="PTHR14239">
    <property type="entry name" value="DUDULIN-RELATED"/>
    <property type="match status" value="1"/>
</dbReference>
<gene>
    <name evidence="3" type="ORF">GCM10022252_30030</name>
</gene>
<name>A0ABP8AUM8_9ACTN</name>
<dbReference type="RefSeq" id="WP_425583349.1">
    <property type="nucleotide sequence ID" value="NZ_BAABAQ010000004.1"/>
</dbReference>
<keyword evidence="4" id="KW-1185">Reference proteome</keyword>
<evidence type="ECO:0000256" key="1">
    <source>
        <dbReference type="ARBA" id="ARBA00023002"/>
    </source>
</evidence>
<evidence type="ECO:0000259" key="2">
    <source>
        <dbReference type="Pfam" id="PF03807"/>
    </source>
</evidence>
<organism evidence="3 4">
    <name type="scientific">Streptosporangium oxazolinicum</name>
    <dbReference type="NCBI Taxonomy" id="909287"/>
    <lineage>
        <taxon>Bacteria</taxon>
        <taxon>Bacillati</taxon>
        <taxon>Actinomycetota</taxon>
        <taxon>Actinomycetes</taxon>
        <taxon>Streptosporangiales</taxon>
        <taxon>Streptosporangiaceae</taxon>
        <taxon>Streptosporangium</taxon>
    </lineage>
</organism>
<dbReference type="Proteomes" id="UP001501251">
    <property type="component" value="Unassembled WGS sequence"/>
</dbReference>
<evidence type="ECO:0000313" key="3">
    <source>
        <dbReference type="EMBL" id="GAA4190946.1"/>
    </source>
</evidence>
<protein>
    <submittedName>
        <fullName evidence="3">NAD(P)-binding domain-containing protein</fullName>
    </submittedName>
</protein>
<dbReference type="PANTHER" id="PTHR14239:SF10">
    <property type="entry name" value="REDUCTASE"/>
    <property type="match status" value="1"/>
</dbReference>
<dbReference type="Pfam" id="PF03807">
    <property type="entry name" value="F420_oxidored"/>
    <property type="match status" value="1"/>
</dbReference>
<reference evidence="4" key="1">
    <citation type="journal article" date="2019" name="Int. J. Syst. Evol. Microbiol.">
        <title>The Global Catalogue of Microorganisms (GCM) 10K type strain sequencing project: providing services to taxonomists for standard genome sequencing and annotation.</title>
        <authorList>
            <consortium name="The Broad Institute Genomics Platform"/>
            <consortium name="The Broad Institute Genome Sequencing Center for Infectious Disease"/>
            <person name="Wu L."/>
            <person name="Ma J."/>
        </authorList>
    </citation>
    <scope>NUCLEOTIDE SEQUENCE [LARGE SCALE GENOMIC DNA]</scope>
    <source>
        <strain evidence="4">JCM 17388</strain>
    </source>
</reference>
<feature type="domain" description="Pyrroline-5-carboxylate reductase catalytic N-terminal" evidence="2">
    <location>
        <begin position="2"/>
        <end position="96"/>
    </location>
</feature>
<evidence type="ECO:0000313" key="4">
    <source>
        <dbReference type="Proteomes" id="UP001501251"/>
    </source>
</evidence>
<dbReference type="InterPro" id="IPR051267">
    <property type="entry name" value="STEAP_metalloreductase"/>
</dbReference>
<comment type="caution">
    <text evidence="3">The sequence shown here is derived from an EMBL/GenBank/DDBJ whole genome shotgun (WGS) entry which is preliminary data.</text>
</comment>
<dbReference type="SUPFAM" id="SSF51735">
    <property type="entry name" value="NAD(P)-binding Rossmann-fold domains"/>
    <property type="match status" value="1"/>
</dbReference>
<dbReference type="Gene3D" id="3.40.50.720">
    <property type="entry name" value="NAD(P)-binding Rossmann-like Domain"/>
    <property type="match status" value="1"/>
</dbReference>
<dbReference type="InterPro" id="IPR036291">
    <property type="entry name" value="NAD(P)-bd_dom_sf"/>
</dbReference>
<dbReference type="InterPro" id="IPR028939">
    <property type="entry name" value="P5C_Rdtase_cat_N"/>
</dbReference>
<dbReference type="EMBL" id="BAABAQ010000004">
    <property type="protein sequence ID" value="GAA4190946.1"/>
    <property type="molecule type" value="Genomic_DNA"/>
</dbReference>